<gene>
    <name evidence="7" type="ORF">PENTCL1PPCAC_15862</name>
</gene>
<dbReference type="AlphaFoldDB" id="A0AAV5TH93"/>
<proteinExistence type="predicted"/>
<dbReference type="SUPFAM" id="SSF81321">
    <property type="entry name" value="Family A G protein-coupled receptor-like"/>
    <property type="match status" value="1"/>
</dbReference>
<dbReference type="EMBL" id="BTSX01000004">
    <property type="protein sequence ID" value="GMS93687.1"/>
    <property type="molecule type" value="Genomic_DNA"/>
</dbReference>
<name>A0AAV5TH93_9BILA</name>
<evidence type="ECO:0000256" key="4">
    <source>
        <dbReference type="ARBA" id="ARBA00023136"/>
    </source>
</evidence>
<dbReference type="GO" id="GO:0004930">
    <property type="term" value="F:G protein-coupled receptor activity"/>
    <property type="evidence" value="ECO:0007669"/>
    <property type="project" value="InterPro"/>
</dbReference>
<keyword evidence="2 5" id="KW-0812">Transmembrane</keyword>
<feature type="transmembrane region" description="Helical" evidence="5">
    <location>
        <begin position="195"/>
        <end position="222"/>
    </location>
</feature>
<feature type="transmembrane region" description="Helical" evidence="5">
    <location>
        <begin position="12"/>
        <end position="37"/>
    </location>
</feature>
<dbReference type="PANTHER" id="PTHR22718:SF25">
    <property type="entry name" value="G-PROTEIN COUPLED RECEPTORS FAMILY 1 PROFILE DOMAIN-CONTAINING PROTEIN"/>
    <property type="match status" value="1"/>
</dbReference>
<dbReference type="InterPro" id="IPR017452">
    <property type="entry name" value="GPCR_Rhodpsn_7TM"/>
</dbReference>
<dbReference type="PROSITE" id="PS50262">
    <property type="entry name" value="G_PROTEIN_RECEP_F1_2"/>
    <property type="match status" value="1"/>
</dbReference>
<keyword evidence="4 5" id="KW-0472">Membrane</keyword>
<sequence>GVISVRNPSKSVSLLCLECVIGLIVAVSNILIVVILVMGARRLMKNHFYIVLSNLIVFTSLKGFVELAFILPYYIKQIDNAQQQVISSKTHLEKIYFSKPYEKFIFNVSVLADYGVLFFSVLIAINRYLAVARPSSVQDESRSFSIKTGLSCGIVWCFSAIIPLLYYFLDCQYIFNAQLHVYYNQCFNADDGLMILLYCLIYLSYACALAVLALYCLIFIFLRRKRKRATNIDTSSKATSSQLKLLRQSVVVFVLYAASIGVTFAISYVPKDGVDAVDLVFVENLLNLSIAAVYPICFLAMSGEMKK</sequence>
<dbReference type="InterPro" id="IPR000276">
    <property type="entry name" value="GPCR_Rhodpsn"/>
</dbReference>
<dbReference type="CDD" id="cd00637">
    <property type="entry name" value="7tm_classA_rhodopsin-like"/>
    <property type="match status" value="1"/>
</dbReference>
<feature type="transmembrane region" description="Helical" evidence="5">
    <location>
        <begin position="250"/>
        <end position="269"/>
    </location>
</feature>
<feature type="transmembrane region" description="Helical" evidence="5">
    <location>
        <begin position="49"/>
        <end position="75"/>
    </location>
</feature>
<reference evidence="7" key="1">
    <citation type="submission" date="2023-10" db="EMBL/GenBank/DDBJ databases">
        <title>Genome assembly of Pristionchus species.</title>
        <authorList>
            <person name="Yoshida K."/>
            <person name="Sommer R.J."/>
        </authorList>
    </citation>
    <scope>NUCLEOTIDE SEQUENCE</scope>
    <source>
        <strain evidence="7">RS0144</strain>
    </source>
</reference>
<comment type="caution">
    <text evidence="7">The sequence shown here is derived from an EMBL/GenBank/DDBJ whole genome shotgun (WGS) entry which is preliminary data.</text>
</comment>
<organism evidence="7 8">
    <name type="scientific">Pristionchus entomophagus</name>
    <dbReference type="NCBI Taxonomy" id="358040"/>
    <lineage>
        <taxon>Eukaryota</taxon>
        <taxon>Metazoa</taxon>
        <taxon>Ecdysozoa</taxon>
        <taxon>Nematoda</taxon>
        <taxon>Chromadorea</taxon>
        <taxon>Rhabditida</taxon>
        <taxon>Rhabditina</taxon>
        <taxon>Diplogasteromorpha</taxon>
        <taxon>Diplogasteroidea</taxon>
        <taxon>Neodiplogasteridae</taxon>
        <taxon>Pristionchus</taxon>
    </lineage>
</organism>
<feature type="transmembrane region" description="Helical" evidence="5">
    <location>
        <begin position="150"/>
        <end position="175"/>
    </location>
</feature>
<keyword evidence="8" id="KW-1185">Reference proteome</keyword>
<dbReference type="GO" id="GO:0016020">
    <property type="term" value="C:membrane"/>
    <property type="evidence" value="ECO:0007669"/>
    <property type="project" value="UniProtKB-SubCell"/>
</dbReference>
<feature type="non-terminal residue" evidence="7">
    <location>
        <position position="1"/>
    </location>
</feature>
<keyword evidence="3 5" id="KW-1133">Transmembrane helix</keyword>
<dbReference type="PANTHER" id="PTHR22718">
    <property type="entry name" value="SERPENTINE RECEPTOR, CLASS X"/>
    <property type="match status" value="1"/>
</dbReference>
<evidence type="ECO:0000256" key="2">
    <source>
        <dbReference type="ARBA" id="ARBA00022692"/>
    </source>
</evidence>
<accession>A0AAV5TH93</accession>
<feature type="domain" description="G-protein coupled receptors family 1 profile" evidence="6">
    <location>
        <begin position="28"/>
        <end position="298"/>
    </location>
</feature>
<dbReference type="Pfam" id="PF00001">
    <property type="entry name" value="7tm_1"/>
    <property type="match status" value="1"/>
</dbReference>
<evidence type="ECO:0000256" key="1">
    <source>
        <dbReference type="ARBA" id="ARBA00004370"/>
    </source>
</evidence>
<evidence type="ECO:0000259" key="6">
    <source>
        <dbReference type="PROSITE" id="PS50262"/>
    </source>
</evidence>
<evidence type="ECO:0000256" key="5">
    <source>
        <dbReference type="SAM" id="Phobius"/>
    </source>
</evidence>
<evidence type="ECO:0000256" key="3">
    <source>
        <dbReference type="ARBA" id="ARBA00022989"/>
    </source>
</evidence>
<evidence type="ECO:0000313" key="8">
    <source>
        <dbReference type="Proteomes" id="UP001432027"/>
    </source>
</evidence>
<evidence type="ECO:0000313" key="7">
    <source>
        <dbReference type="EMBL" id="GMS93687.1"/>
    </source>
</evidence>
<feature type="transmembrane region" description="Helical" evidence="5">
    <location>
        <begin position="281"/>
        <end position="301"/>
    </location>
</feature>
<feature type="transmembrane region" description="Helical" evidence="5">
    <location>
        <begin position="104"/>
        <end position="129"/>
    </location>
</feature>
<comment type="subcellular location">
    <subcellularLocation>
        <location evidence="1">Membrane</location>
    </subcellularLocation>
</comment>
<dbReference type="Proteomes" id="UP001432027">
    <property type="component" value="Unassembled WGS sequence"/>
</dbReference>
<protein>
    <recommendedName>
        <fullName evidence="6">G-protein coupled receptors family 1 profile domain-containing protein</fullName>
    </recommendedName>
</protein>
<dbReference type="Gene3D" id="1.20.1070.10">
    <property type="entry name" value="Rhodopsin 7-helix transmembrane proteins"/>
    <property type="match status" value="1"/>
</dbReference>